<reference evidence="9 10" key="1">
    <citation type="journal article" date="2022" name="Nat. Ecol. Evol.">
        <title>A masculinizing supergene underlies an exaggerated male reproductive morph in a spider.</title>
        <authorList>
            <person name="Hendrickx F."/>
            <person name="De Corte Z."/>
            <person name="Sonet G."/>
            <person name="Van Belleghem S.M."/>
            <person name="Kostlbacher S."/>
            <person name="Vangestel C."/>
        </authorList>
    </citation>
    <scope>NUCLEOTIDE SEQUENCE [LARGE SCALE GENOMIC DNA]</scope>
    <source>
        <strain evidence="9">W744_W776</strain>
    </source>
</reference>
<dbReference type="GO" id="GO:0008083">
    <property type="term" value="F:growth factor activity"/>
    <property type="evidence" value="ECO:0007669"/>
    <property type="project" value="UniProtKB-KW"/>
</dbReference>
<dbReference type="InterPro" id="IPR015615">
    <property type="entry name" value="TGF-beta-rel"/>
</dbReference>
<dbReference type="PANTHER" id="PTHR11848">
    <property type="entry name" value="TGF-BETA FAMILY"/>
    <property type="match status" value="1"/>
</dbReference>
<proteinExistence type="inferred from homology"/>
<accession>A0AAV6U3Y4</accession>
<protein>
    <recommendedName>
        <fullName evidence="8">TGF-beta family profile domain-containing protein</fullName>
    </recommendedName>
</protein>
<dbReference type="EMBL" id="JAFNEN010000696">
    <property type="protein sequence ID" value="KAG8178441.1"/>
    <property type="molecule type" value="Genomic_DNA"/>
</dbReference>
<dbReference type="GO" id="GO:0005125">
    <property type="term" value="F:cytokine activity"/>
    <property type="evidence" value="ECO:0007669"/>
    <property type="project" value="TreeGrafter"/>
</dbReference>
<evidence type="ECO:0000256" key="5">
    <source>
        <dbReference type="ARBA" id="ARBA00023157"/>
    </source>
</evidence>
<dbReference type="InterPro" id="IPR001839">
    <property type="entry name" value="TGF-b_C"/>
</dbReference>
<comment type="caution">
    <text evidence="9">The sequence shown here is derived from an EMBL/GenBank/DDBJ whole genome shotgun (WGS) entry which is preliminary data.</text>
</comment>
<dbReference type="PROSITE" id="PS00250">
    <property type="entry name" value="TGF_BETA_1"/>
    <property type="match status" value="1"/>
</dbReference>
<comment type="subcellular location">
    <subcellularLocation>
        <location evidence="1">Secreted</location>
    </subcellularLocation>
</comment>
<feature type="domain" description="TGF-beta family profile" evidence="8">
    <location>
        <begin position="385"/>
        <end position="502"/>
    </location>
</feature>
<evidence type="ECO:0000256" key="4">
    <source>
        <dbReference type="ARBA" id="ARBA00023030"/>
    </source>
</evidence>
<feature type="region of interest" description="Disordered" evidence="7">
    <location>
        <begin position="92"/>
        <end position="120"/>
    </location>
</feature>
<evidence type="ECO:0000256" key="6">
    <source>
        <dbReference type="RuleBase" id="RU000354"/>
    </source>
</evidence>
<dbReference type="Gene3D" id="2.10.90.10">
    <property type="entry name" value="Cystine-knot cytokines"/>
    <property type="match status" value="1"/>
</dbReference>
<keyword evidence="4 6" id="KW-0339">Growth factor</keyword>
<evidence type="ECO:0000256" key="1">
    <source>
        <dbReference type="ARBA" id="ARBA00004613"/>
    </source>
</evidence>
<evidence type="ECO:0000256" key="3">
    <source>
        <dbReference type="ARBA" id="ARBA00022525"/>
    </source>
</evidence>
<evidence type="ECO:0000256" key="7">
    <source>
        <dbReference type="SAM" id="MobiDB-lite"/>
    </source>
</evidence>
<keyword evidence="10" id="KW-1185">Reference proteome</keyword>
<name>A0AAV6U3Y4_9ARAC</name>
<organism evidence="9 10">
    <name type="scientific">Oedothorax gibbosus</name>
    <dbReference type="NCBI Taxonomy" id="931172"/>
    <lineage>
        <taxon>Eukaryota</taxon>
        <taxon>Metazoa</taxon>
        <taxon>Ecdysozoa</taxon>
        <taxon>Arthropoda</taxon>
        <taxon>Chelicerata</taxon>
        <taxon>Arachnida</taxon>
        <taxon>Araneae</taxon>
        <taxon>Araneomorphae</taxon>
        <taxon>Entelegynae</taxon>
        <taxon>Araneoidea</taxon>
        <taxon>Linyphiidae</taxon>
        <taxon>Erigoninae</taxon>
        <taxon>Oedothorax</taxon>
    </lineage>
</organism>
<dbReference type="Proteomes" id="UP000827092">
    <property type="component" value="Unassembled WGS sequence"/>
</dbReference>
<evidence type="ECO:0000313" key="9">
    <source>
        <dbReference type="EMBL" id="KAG8178441.1"/>
    </source>
</evidence>
<dbReference type="GO" id="GO:0005615">
    <property type="term" value="C:extracellular space"/>
    <property type="evidence" value="ECO:0007669"/>
    <property type="project" value="TreeGrafter"/>
</dbReference>
<keyword evidence="5" id="KW-1015">Disulfide bond</keyword>
<dbReference type="InterPro" id="IPR029034">
    <property type="entry name" value="Cystine-knot_cytokine"/>
</dbReference>
<dbReference type="Pfam" id="PF00019">
    <property type="entry name" value="TGF_beta"/>
    <property type="match status" value="1"/>
</dbReference>
<comment type="similarity">
    <text evidence="2 6">Belongs to the TGF-beta family.</text>
</comment>
<dbReference type="SMART" id="SM00204">
    <property type="entry name" value="TGFB"/>
    <property type="match status" value="1"/>
</dbReference>
<gene>
    <name evidence="9" type="ORF">JTE90_016113</name>
</gene>
<dbReference type="PROSITE" id="PS51362">
    <property type="entry name" value="TGF_BETA_2"/>
    <property type="match status" value="1"/>
</dbReference>
<dbReference type="InterPro" id="IPR017948">
    <property type="entry name" value="TGFb_CS"/>
</dbReference>
<dbReference type="AlphaFoldDB" id="A0AAV6U3Y4"/>
<sequence length="502" mass="56024">MELSFISCIPSLMKMVGFGKMFELGLILVILAVEVSSRPERYSKPSSVMDTTSDKTDPSSALNTFSLGIAEMTDLGSSMAIYTSESLSDIASDASTEKPATDESVHLDSSDDYVSPNPVHGEGDFRKILTEDIDSDVSDIALDASTDADTTDESVLLGSFDDSDVASDTATETDEESEHLYSSEEYDASDPIEGDIRNVLIEDLKKRILRGLKLDDAPTETVNDSEFSKDMVEILQLEKEVTRTDQKENIIVHASNKDFRCQRSNASDCRRVEFNITSDHDSVISVHAWFRKVCMSDRLVVRAYSPSQKDELIVTLKEPRNKTADGSEGWASIELPKPFVLESNGEQLVCHLEIEGATFHTGKEHSPLMVVTRHTVAQEDTPTKRTKRSTVDNCTACCVADFNVTVEEIGWQDWVHEPRSFNIRMCKGQCSESLSSYTLSYQHIISAYYKINKDVAKPKCNFWAQRCKPSSYKPLRIMYKPKGGGLHDQVLKDVVIESCRCM</sequence>
<feature type="compositionally biased region" description="Acidic residues" evidence="7">
    <location>
        <begin position="161"/>
        <end position="177"/>
    </location>
</feature>
<evidence type="ECO:0000259" key="8">
    <source>
        <dbReference type="PROSITE" id="PS51362"/>
    </source>
</evidence>
<keyword evidence="3" id="KW-0964">Secreted</keyword>
<feature type="region of interest" description="Disordered" evidence="7">
    <location>
        <begin position="151"/>
        <end position="188"/>
    </location>
</feature>
<evidence type="ECO:0000313" key="10">
    <source>
        <dbReference type="Proteomes" id="UP000827092"/>
    </source>
</evidence>
<evidence type="ECO:0000256" key="2">
    <source>
        <dbReference type="ARBA" id="ARBA00006656"/>
    </source>
</evidence>
<dbReference type="SUPFAM" id="SSF57501">
    <property type="entry name" value="Cystine-knot cytokines"/>
    <property type="match status" value="1"/>
</dbReference>
<feature type="compositionally biased region" description="Basic and acidic residues" evidence="7">
    <location>
        <begin position="95"/>
        <end position="109"/>
    </location>
</feature>